<evidence type="ECO:0000256" key="1">
    <source>
        <dbReference type="ARBA" id="ARBA00006611"/>
    </source>
</evidence>
<dbReference type="PANTHER" id="PTHR30486:SF15">
    <property type="entry name" value="TYPE II_IV SECRETION SYSTEM ATPASE"/>
    <property type="match status" value="1"/>
</dbReference>
<dbReference type="Gene3D" id="3.30.450.380">
    <property type="match status" value="1"/>
</dbReference>
<comment type="similarity">
    <text evidence="1">Belongs to the GSP E family.</text>
</comment>
<protein>
    <submittedName>
        <fullName evidence="3">Conjugal transfer protein</fullName>
    </submittedName>
</protein>
<evidence type="ECO:0000259" key="2">
    <source>
        <dbReference type="Pfam" id="PF00437"/>
    </source>
</evidence>
<feature type="domain" description="Bacterial type II secretion system protein E" evidence="2">
    <location>
        <begin position="93"/>
        <end position="345"/>
    </location>
</feature>
<proteinExistence type="inferred from homology"/>
<dbReference type="RefSeq" id="WP_145183550.1">
    <property type="nucleotide sequence ID" value="NZ_CP036266.1"/>
</dbReference>
<keyword evidence="4" id="KW-1185">Reference proteome</keyword>
<organism evidence="3 4">
    <name type="scientific">Gimesia chilikensis</name>
    <dbReference type="NCBI Taxonomy" id="2605989"/>
    <lineage>
        <taxon>Bacteria</taxon>
        <taxon>Pseudomonadati</taxon>
        <taxon>Planctomycetota</taxon>
        <taxon>Planctomycetia</taxon>
        <taxon>Planctomycetales</taxon>
        <taxon>Planctomycetaceae</taxon>
        <taxon>Gimesia</taxon>
    </lineage>
</organism>
<name>A0A517PMH0_9PLAN</name>
<dbReference type="Gene3D" id="3.40.50.300">
    <property type="entry name" value="P-loop containing nucleotide triphosphate hydrolases"/>
    <property type="match status" value="1"/>
</dbReference>
<dbReference type="PANTHER" id="PTHR30486">
    <property type="entry name" value="TWITCHING MOTILITY PROTEIN PILT"/>
    <property type="match status" value="1"/>
</dbReference>
<gene>
    <name evidence="3" type="ORF">HG66A1_23520</name>
</gene>
<accession>A0A517PMH0</accession>
<dbReference type="InterPro" id="IPR027417">
    <property type="entry name" value="P-loop_NTPase"/>
</dbReference>
<dbReference type="InterPro" id="IPR001482">
    <property type="entry name" value="T2SS/T4SS_dom"/>
</dbReference>
<reference evidence="3 4" key="1">
    <citation type="submission" date="2019-02" db="EMBL/GenBank/DDBJ databases">
        <title>Deep-cultivation of Planctomycetes and their phenomic and genomic characterization uncovers novel biology.</title>
        <authorList>
            <person name="Wiegand S."/>
            <person name="Jogler M."/>
            <person name="Boedeker C."/>
            <person name="Pinto D."/>
            <person name="Vollmers J."/>
            <person name="Rivas-Marin E."/>
            <person name="Kohn T."/>
            <person name="Peeters S.H."/>
            <person name="Heuer A."/>
            <person name="Rast P."/>
            <person name="Oberbeckmann S."/>
            <person name="Bunk B."/>
            <person name="Jeske O."/>
            <person name="Meyerdierks A."/>
            <person name="Storesund J.E."/>
            <person name="Kallscheuer N."/>
            <person name="Luecker S."/>
            <person name="Lage O.M."/>
            <person name="Pohl T."/>
            <person name="Merkel B.J."/>
            <person name="Hornburger P."/>
            <person name="Mueller R.-W."/>
            <person name="Bruemmer F."/>
            <person name="Labrenz M."/>
            <person name="Spormann A.M."/>
            <person name="Op den Camp H."/>
            <person name="Overmann J."/>
            <person name="Amann R."/>
            <person name="Jetten M.S.M."/>
            <person name="Mascher T."/>
            <person name="Medema M.H."/>
            <person name="Devos D.P."/>
            <person name="Kaster A.-K."/>
            <person name="Ovreas L."/>
            <person name="Rohde M."/>
            <person name="Galperin M.Y."/>
            <person name="Jogler C."/>
        </authorList>
    </citation>
    <scope>NUCLEOTIDE SEQUENCE [LARGE SCALE GENOMIC DNA]</scope>
    <source>
        <strain evidence="3 4">HG66A1</strain>
    </source>
</reference>
<dbReference type="InterPro" id="IPR050921">
    <property type="entry name" value="T4SS_GSP_E_ATPase"/>
</dbReference>
<evidence type="ECO:0000313" key="4">
    <source>
        <dbReference type="Proteomes" id="UP000320421"/>
    </source>
</evidence>
<dbReference type="Proteomes" id="UP000320421">
    <property type="component" value="Chromosome"/>
</dbReference>
<dbReference type="SUPFAM" id="SSF52540">
    <property type="entry name" value="P-loop containing nucleoside triphosphate hydrolases"/>
    <property type="match status" value="1"/>
</dbReference>
<dbReference type="EMBL" id="CP036266">
    <property type="protein sequence ID" value="QDT20565.1"/>
    <property type="molecule type" value="Genomic_DNA"/>
</dbReference>
<dbReference type="GO" id="GO:0016887">
    <property type="term" value="F:ATP hydrolysis activity"/>
    <property type="evidence" value="ECO:0007669"/>
    <property type="project" value="InterPro"/>
</dbReference>
<dbReference type="OrthoDB" id="9810761at2"/>
<evidence type="ECO:0000313" key="3">
    <source>
        <dbReference type="EMBL" id="QDT20565.1"/>
    </source>
</evidence>
<dbReference type="CDD" id="cd01130">
    <property type="entry name" value="VirB11-like_ATPase"/>
    <property type="match status" value="1"/>
</dbReference>
<sequence>MESLRTKKLFLEPESYLPENREAELNFQKQKVLIHQELVDSLDLSMLAQISEKELSGEVRAVATEICDEHASVLEGIDRERLLDELLSEVFGLGPLDQLMADTSISDILVNHAYEIHIERNGQLEESDVIFADNQHLMRIIQRIVSRVGRRIDEVNPMVDARLPDGSRINAIIPPLALNGPSLSIRRFGTVPLEIDDLVEKKSLTPEIVDFLAAVVDSRISMLISGGTGSGKTTLLNALSNFIPREERLVTIEDSAELLLQHKHVVRLETKTENTEGVGEISQRQLVKNSLRMRPDRIIIGEVRGAEALDMLQAMNTGHEGSMTTIHANDTRDALARLEMMVAMSGFDLPLPVIRQYIANGIGIVLHGARLKGGQRCITRVSEIIALNERGDYQVEDIFGFEQTGLDDQGNAIGHFYSTGYRPACLKRMEASGIRLSDQIFEQKTFKA</sequence>
<dbReference type="Pfam" id="PF00437">
    <property type="entry name" value="T2SSE"/>
    <property type="match status" value="1"/>
</dbReference>
<dbReference type="AlphaFoldDB" id="A0A517PMH0"/>